<evidence type="ECO:0000256" key="3">
    <source>
        <dbReference type="ARBA" id="ARBA00022840"/>
    </source>
</evidence>
<feature type="domain" description="Glutamine amidotransferase type-2" evidence="5">
    <location>
        <begin position="9"/>
        <end position="71"/>
    </location>
</feature>
<dbReference type="InterPro" id="IPR029055">
    <property type="entry name" value="Ntn_hydrolases_N"/>
</dbReference>
<keyword evidence="3" id="KW-0067">ATP-binding</keyword>
<dbReference type="InterPro" id="IPR014729">
    <property type="entry name" value="Rossmann-like_a/b/a_fold"/>
</dbReference>
<keyword evidence="1" id="KW-0436">Ligase</keyword>
<dbReference type="PANTHER" id="PTHR11772">
    <property type="entry name" value="ASPARAGINE SYNTHETASE"/>
    <property type="match status" value="1"/>
</dbReference>
<evidence type="ECO:0000259" key="5">
    <source>
        <dbReference type="Pfam" id="PF13537"/>
    </source>
</evidence>
<dbReference type="InterPro" id="IPR017932">
    <property type="entry name" value="GATase_2_dom"/>
</dbReference>
<feature type="non-terminal residue" evidence="6">
    <location>
        <position position="271"/>
    </location>
</feature>
<dbReference type="GO" id="GO:0006529">
    <property type="term" value="P:asparagine biosynthetic process"/>
    <property type="evidence" value="ECO:0007669"/>
    <property type="project" value="InterPro"/>
</dbReference>
<dbReference type="GO" id="GO:0004066">
    <property type="term" value="F:asparagine synthase (glutamine-hydrolyzing) activity"/>
    <property type="evidence" value="ECO:0007669"/>
    <property type="project" value="InterPro"/>
</dbReference>
<proteinExistence type="predicted"/>
<dbReference type="EMBL" id="BARV01022001">
    <property type="protein sequence ID" value="GAI30023.1"/>
    <property type="molecule type" value="Genomic_DNA"/>
</dbReference>
<dbReference type="Gene3D" id="3.60.20.10">
    <property type="entry name" value="Glutamine Phosphoribosylpyrophosphate, subunit 1, domain 1"/>
    <property type="match status" value="1"/>
</dbReference>
<evidence type="ECO:0000256" key="1">
    <source>
        <dbReference type="ARBA" id="ARBA00022598"/>
    </source>
</evidence>
<evidence type="ECO:0008006" key="7">
    <source>
        <dbReference type="Google" id="ProtNLM"/>
    </source>
</evidence>
<dbReference type="AlphaFoldDB" id="X1MFJ1"/>
<name>X1MFJ1_9ZZZZ</name>
<reference evidence="6" key="1">
    <citation type="journal article" date="2014" name="Front. Microbiol.">
        <title>High frequency of phylogenetically diverse reductive dehalogenase-homologous genes in deep subseafloor sedimentary metagenomes.</title>
        <authorList>
            <person name="Kawai M."/>
            <person name="Futagami T."/>
            <person name="Toyoda A."/>
            <person name="Takaki Y."/>
            <person name="Nishi S."/>
            <person name="Hori S."/>
            <person name="Arai W."/>
            <person name="Tsubouchi T."/>
            <person name="Morono Y."/>
            <person name="Uchiyama I."/>
            <person name="Ito T."/>
            <person name="Fujiyama A."/>
            <person name="Inagaki F."/>
            <person name="Takami H."/>
        </authorList>
    </citation>
    <scope>NUCLEOTIDE SEQUENCE</scope>
    <source>
        <strain evidence="6">Expedition CK06-06</strain>
    </source>
</reference>
<gene>
    <name evidence="6" type="ORF">S06H3_36338</name>
</gene>
<comment type="caution">
    <text evidence="6">The sequence shown here is derived from an EMBL/GenBank/DDBJ whole genome shotgun (WGS) entry which is preliminary data.</text>
</comment>
<dbReference type="InterPro" id="IPR001962">
    <property type="entry name" value="Asn_synthase"/>
</dbReference>
<dbReference type="SUPFAM" id="SSF52402">
    <property type="entry name" value="Adenine nucleotide alpha hydrolases-like"/>
    <property type="match status" value="1"/>
</dbReference>
<dbReference type="GO" id="GO:0005524">
    <property type="term" value="F:ATP binding"/>
    <property type="evidence" value="ECO:0007669"/>
    <property type="project" value="UniProtKB-KW"/>
</dbReference>
<dbReference type="CDD" id="cd01991">
    <property type="entry name" value="Asn_synthase_B_C"/>
    <property type="match status" value="1"/>
</dbReference>
<protein>
    <recommendedName>
        <fullName evidence="7">Glutamine amidotransferase type-2 domain-containing protein</fullName>
    </recommendedName>
</protein>
<dbReference type="Gene3D" id="3.40.50.620">
    <property type="entry name" value="HUPs"/>
    <property type="match status" value="1"/>
</dbReference>
<sequence length="271" mass="30482">TGPFREEHLLLALYEKYGKEMLKYLNDTIFALIIYNGKDLFAARDLLGIKTLFYGWKGETLYLASELKGILQVTTDVYEFPNGHYMEQGGQLTKFAELPKSPPKFHDISIDEMTNDIRDIIERSFRNHVDFAAPTGSLLSGGMDSSVISYLASRVYKEKFGQSARLRTFAIGVGESDDINSARLMASYIDSEHHELKVDLKQILEVLPGVIYYLESFDPSLVRSSVSNYLISRCAKEQGIEVLLSGEGGDEAFCGYIYLGGYPTEELFAKQ</sequence>
<keyword evidence="2" id="KW-0547">Nucleotide-binding</keyword>
<dbReference type="Pfam" id="PF13537">
    <property type="entry name" value="GATase_7"/>
    <property type="match status" value="1"/>
</dbReference>
<dbReference type="GO" id="GO:0005829">
    <property type="term" value="C:cytosol"/>
    <property type="evidence" value="ECO:0007669"/>
    <property type="project" value="TreeGrafter"/>
</dbReference>
<evidence type="ECO:0000259" key="4">
    <source>
        <dbReference type="Pfam" id="PF00733"/>
    </source>
</evidence>
<dbReference type="SUPFAM" id="SSF56235">
    <property type="entry name" value="N-terminal nucleophile aminohydrolases (Ntn hydrolases)"/>
    <property type="match status" value="1"/>
</dbReference>
<dbReference type="InterPro" id="IPR050795">
    <property type="entry name" value="Asn_Synthetase"/>
</dbReference>
<evidence type="ECO:0000256" key="2">
    <source>
        <dbReference type="ARBA" id="ARBA00022741"/>
    </source>
</evidence>
<feature type="domain" description="Asparagine synthetase" evidence="4">
    <location>
        <begin position="117"/>
        <end position="257"/>
    </location>
</feature>
<accession>X1MFJ1</accession>
<feature type="non-terminal residue" evidence="6">
    <location>
        <position position="1"/>
    </location>
</feature>
<evidence type="ECO:0000313" key="6">
    <source>
        <dbReference type="EMBL" id="GAI30023.1"/>
    </source>
</evidence>
<dbReference type="PANTHER" id="PTHR11772:SF2">
    <property type="entry name" value="ASPARAGINE SYNTHETASE [GLUTAMINE-HYDROLYZING]"/>
    <property type="match status" value="1"/>
</dbReference>
<organism evidence="6">
    <name type="scientific">marine sediment metagenome</name>
    <dbReference type="NCBI Taxonomy" id="412755"/>
    <lineage>
        <taxon>unclassified sequences</taxon>
        <taxon>metagenomes</taxon>
        <taxon>ecological metagenomes</taxon>
    </lineage>
</organism>
<dbReference type="Pfam" id="PF00733">
    <property type="entry name" value="Asn_synthase"/>
    <property type="match status" value="1"/>
</dbReference>